<dbReference type="SUPFAM" id="SSF46785">
    <property type="entry name" value="Winged helix' DNA-binding domain"/>
    <property type="match status" value="1"/>
</dbReference>
<evidence type="ECO:0000259" key="5">
    <source>
        <dbReference type="PROSITE" id="PS50931"/>
    </source>
</evidence>
<dbReference type="PROSITE" id="PS50931">
    <property type="entry name" value="HTH_LYSR"/>
    <property type="match status" value="1"/>
</dbReference>
<evidence type="ECO:0000256" key="2">
    <source>
        <dbReference type="ARBA" id="ARBA00023015"/>
    </source>
</evidence>
<name>A0A4V2W5G3_9GAMM</name>
<evidence type="ECO:0000256" key="4">
    <source>
        <dbReference type="ARBA" id="ARBA00023163"/>
    </source>
</evidence>
<dbReference type="Gene3D" id="3.40.190.290">
    <property type="match status" value="1"/>
</dbReference>
<dbReference type="RefSeq" id="WP_131863257.1">
    <property type="nucleotide sequence ID" value="NZ_SMCR01000001.1"/>
</dbReference>
<dbReference type="Pfam" id="PF00126">
    <property type="entry name" value="HTH_1"/>
    <property type="match status" value="1"/>
</dbReference>
<evidence type="ECO:0000256" key="3">
    <source>
        <dbReference type="ARBA" id="ARBA00023125"/>
    </source>
</evidence>
<dbReference type="Proteomes" id="UP000295719">
    <property type="component" value="Unassembled WGS sequence"/>
</dbReference>
<dbReference type="SUPFAM" id="SSF53850">
    <property type="entry name" value="Periplasmic binding protein-like II"/>
    <property type="match status" value="1"/>
</dbReference>
<dbReference type="GO" id="GO:0010628">
    <property type="term" value="P:positive regulation of gene expression"/>
    <property type="evidence" value="ECO:0007669"/>
    <property type="project" value="TreeGrafter"/>
</dbReference>
<sequence length="298" mass="32638">MRLRHIEIIHAIIQCGSITGAARSLNVSQPNISRVLSHAEQQLGFTLFERSPTGMLPTPQAQRLMPDIEKLFAHLQCIDRLALQLRDGQPQQLRVGSAHALGQSLMARVLMEYHQAQSQDIEVTLVTGHLDSLCDDLLQQRLDLALTFGQSLPPTLSGETLYRAAMVALAPMGMAVPSPVSLEWLCANNLLVMQTQDPLGQVVHDALSERVISVRGHLQIKTYSVIADMVFAGGGVGIVDTFTARRYAHQLQIIPIKANLPFEVVLLRAANTPLNSAALLMRQLIRARLGQWVGTTAA</sequence>
<dbReference type="GO" id="GO:0043565">
    <property type="term" value="F:sequence-specific DNA binding"/>
    <property type="evidence" value="ECO:0007669"/>
    <property type="project" value="TreeGrafter"/>
</dbReference>
<keyword evidence="4" id="KW-0804">Transcription</keyword>
<dbReference type="PANTHER" id="PTHR30427:SF1">
    <property type="entry name" value="TRANSCRIPTIONAL ACTIVATOR PROTEIN LYSR"/>
    <property type="match status" value="1"/>
</dbReference>
<keyword evidence="3 6" id="KW-0238">DNA-binding</keyword>
<dbReference type="PRINTS" id="PR00039">
    <property type="entry name" value="HTHLYSR"/>
</dbReference>
<dbReference type="Gene3D" id="1.10.10.10">
    <property type="entry name" value="Winged helix-like DNA-binding domain superfamily/Winged helix DNA-binding domain"/>
    <property type="match status" value="1"/>
</dbReference>
<keyword evidence="2" id="KW-0805">Transcription regulation</keyword>
<proteinExistence type="inferred from homology"/>
<dbReference type="AlphaFoldDB" id="A0A4V2W5G3"/>
<dbReference type="PANTHER" id="PTHR30427">
    <property type="entry name" value="TRANSCRIPTIONAL ACTIVATOR PROTEIN LYSR"/>
    <property type="match status" value="1"/>
</dbReference>
<gene>
    <name evidence="6" type="ORF">EDC52_10137</name>
</gene>
<protein>
    <submittedName>
        <fullName evidence="6">DNA-binding transcriptional LysR family regulator</fullName>
    </submittedName>
</protein>
<dbReference type="GO" id="GO:0003700">
    <property type="term" value="F:DNA-binding transcription factor activity"/>
    <property type="evidence" value="ECO:0007669"/>
    <property type="project" value="InterPro"/>
</dbReference>
<dbReference type="EMBL" id="SMCR01000001">
    <property type="protein sequence ID" value="TCV99705.1"/>
    <property type="molecule type" value="Genomic_DNA"/>
</dbReference>
<evidence type="ECO:0000256" key="1">
    <source>
        <dbReference type="ARBA" id="ARBA00009437"/>
    </source>
</evidence>
<dbReference type="InterPro" id="IPR005119">
    <property type="entry name" value="LysR_subst-bd"/>
</dbReference>
<evidence type="ECO:0000313" key="6">
    <source>
        <dbReference type="EMBL" id="TCV99705.1"/>
    </source>
</evidence>
<keyword evidence="7" id="KW-1185">Reference proteome</keyword>
<dbReference type="Pfam" id="PF03466">
    <property type="entry name" value="LysR_substrate"/>
    <property type="match status" value="1"/>
</dbReference>
<dbReference type="OrthoDB" id="8807047at2"/>
<dbReference type="InterPro" id="IPR036388">
    <property type="entry name" value="WH-like_DNA-bd_sf"/>
</dbReference>
<comment type="similarity">
    <text evidence="1">Belongs to the LysR transcriptional regulatory family.</text>
</comment>
<reference evidence="6 7" key="1">
    <citation type="submission" date="2019-03" db="EMBL/GenBank/DDBJ databases">
        <title>Genomic Encyclopedia of Type Strains, Phase IV (KMG-IV): sequencing the most valuable type-strain genomes for metagenomic binning, comparative biology and taxonomic classification.</title>
        <authorList>
            <person name="Goeker M."/>
        </authorList>
    </citation>
    <scope>NUCLEOTIDE SEQUENCE [LARGE SCALE GENOMIC DNA]</scope>
    <source>
        <strain evidence="6 7">DSM 19580</strain>
    </source>
</reference>
<comment type="caution">
    <text evidence="6">The sequence shown here is derived from an EMBL/GenBank/DDBJ whole genome shotgun (WGS) entry which is preliminary data.</text>
</comment>
<evidence type="ECO:0000313" key="7">
    <source>
        <dbReference type="Proteomes" id="UP000295719"/>
    </source>
</evidence>
<dbReference type="InterPro" id="IPR036390">
    <property type="entry name" value="WH_DNA-bd_sf"/>
</dbReference>
<feature type="domain" description="HTH lysR-type" evidence="5">
    <location>
        <begin position="1"/>
        <end position="58"/>
    </location>
</feature>
<organism evidence="6 7">
    <name type="scientific">Biostraticola tofi</name>
    <dbReference type="NCBI Taxonomy" id="466109"/>
    <lineage>
        <taxon>Bacteria</taxon>
        <taxon>Pseudomonadati</taxon>
        <taxon>Pseudomonadota</taxon>
        <taxon>Gammaproteobacteria</taxon>
        <taxon>Enterobacterales</taxon>
        <taxon>Bruguierivoracaceae</taxon>
        <taxon>Biostraticola</taxon>
    </lineage>
</organism>
<dbReference type="InterPro" id="IPR000847">
    <property type="entry name" value="LysR_HTH_N"/>
</dbReference>
<accession>A0A4V2W5G3</accession>
<dbReference type="GO" id="GO:0009089">
    <property type="term" value="P:lysine biosynthetic process via diaminopimelate"/>
    <property type="evidence" value="ECO:0007669"/>
    <property type="project" value="TreeGrafter"/>
</dbReference>